<dbReference type="HOGENOM" id="CLU_056931_3_0_3"/>
<comment type="similarity">
    <text evidence="1">Belongs to the class IV-like SAM-binding methyltransferase superfamily. RNA methyltransferase TrmH family.</text>
</comment>
<dbReference type="GO" id="GO:0003723">
    <property type="term" value="F:RNA binding"/>
    <property type="evidence" value="ECO:0007669"/>
    <property type="project" value="InterPro"/>
</dbReference>
<evidence type="ECO:0000256" key="3">
    <source>
        <dbReference type="ARBA" id="ARBA00022679"/>
    </source>
</evidence>
<comment type="catalytic activity">
    <reaction evidence="5">
        <text>uridine(32) in tRNA + S-adenosyl-L-methionine = 2'-O-methyluridine(32) in tRNA + S-adenosyl-L-homocysteine + H(+)</text>
        <dbReference type="Rhea" id="RHEA:42936"/>
        <dbReference type="Rhea" id="RHEA-COMP:10107"/>
        <dbReference type="Rhea" id="RHEA-COMP:10290"/>
        <dbReference type="ChEBI" id="CHEBI:15378"/>
        <dbReference type="ChEBI" id="CHEBI:57856"/>
        <dbReference type="ChEBI" id="CHEBI:59789"/>
        <dbReference type="ChEBI" id="CHEBI:65315"/>
        <dbReference type="ChEBI" id="CHEBI:74478"/>
        <dbReference type="EC" id="2.1.1.200"/>
    </reaction>
</comment>
<organism evidence="7">
    <name type="scientific">Cyanothece sp. (strain PCC 7425 / ATCC 29141)</name>
    <dbReference type="NCBI Taxonomy" id="395961"/>
    <lineage>
        <taxon>Bacteria</taxon>
        <taxon>Bacillati</taxon>
        <taxon>Cyanobacteriota</taxon>
        <taxon>Cyanophyceae</taxon>
        <taxon>Gomontiellales</taxon>
        <taxon>Cyanothecaceae</taxon>
        <taxon>Cyanothece</taxon>
    </lineage>
</organism>
<dbReference type="InterPro" id="IPR029028">
    <property type="entry name" value="Alpha/beta_knot_MTases"/>
</dbReference>
<evidence type="ECO:0000313" key="7">
    <source>
        <dbReference type="EMBL" id="ACL43531.1"/>
    </source>
</evidence>
<keyword evidence="5" id="KW-0819">tRNA processing</keyword>
<evidence type="ECO:0000256" key="2">
    <source>
        <dbReference type="ARBA" id="ARBA00022603"/>
    </source>
</evidence>
<comment type="function">
    <text evidence="5">Catalyzes the formation of 2'O-methylated cytidine (Cm32) or 2'O-methylated uridine (Um32) at position 32 in tRNA.</text>
</comment>
<dbReference type="GO" id="GO:0106339">
    <property type="term" value="F:tRNA (cytidine(32)-2'-O)-methyltransferase activity"/>
    <property type="evidence" value="ECO:0007669"/>
    <property type="project" value="RHEA"/>
</dbReference>
<dbReference type="AlphaFoldDB" id="B8HLP3"/>
<comment type="catalytic activity">
    <reaction evidence="5">
        <text>cytidine(32) in tRNA + S-adenosyl-L-methionine = 2'-O-methylcytidine(32) in tRNA + S-adenosyl-L-homocysteine + H(+)</text>
        <dbReference type="Rhea" id="RHEA:42932"/>
        <dbReference type="Rhea" id="RHEA-COMP:10288"/>
        <dbReference type="Rhea" id="RHEA-COMP:10289"/>
        <dbReference type="ChEBI" id="CHEBI:15378"/>
        <dbReference type="ChEBI" id="CHEBI:57856"/>
        <dbReference type="ChEBI" id="CHEBI:59789"/>
        <dbReference type="ChEBI" id="CHEBI:74495"/>
        <dbReference type="ChEBI" id="CHEBI:82748"/>
        <dbReference type="EC" id="2.1.1.200"/>
    </reaction>
</comment>
<dbReference type="STRING" id="395961.Cyan7425_1148"/>
<dbReference type="Gene3D" id="1.10.8.590">
    <property type="match status" value="1"/>
</dbReference>
<comment type="subunit">
    <text evidence="5">Homodimer.</text>
</comment>
<evidence type="ECO:0000256" key="1">
    <source>
        <dbReference type="ARBA" id="ARBA00007228"/>
    </source>
</evidence>
<dbReference type="NCBIfam" id="TIGR00050">
    <property type="entry name" value="rRNA_methyl_1"/>
    <property type="match status" value="1"/>
</dbReference>
<dbReference type="InterPro" id="IPR004384">
    <property type="entry name" value="RNA_MeTrfase_TrmJ/LasT"/>
</dbReference>
<sequence length="262" mass="28883">MILRSGMADSPLAQVRIVLVEPAGPLNIGAISRVLKNMGLRQLILVNPLCDPLGTEARQMAVHAVDLLQQARQVQTLPQALEGCERIMATTMREQVGEVVTELPRTGLPWLLGHPAALIFGREDRGLTNTELNYAQRLIRIPTDPIYPSLNLAQAVAVCSYELYQQASQALVEPIAPGGGELARFENLEAYYQQLETVLLKIGYLYSHTAVSRMAKFRRLFNRSQPTEAEVALLRGILSQVEWALTAKPALDSSPDSRETST</sequence>
<keyword evidence="5" id="KW-0963">Cytoplasm</keyword>
<evidence type="ECO:0000256" key="5">
    <source>
        <dbReference type="RuleBase" id="RU362024"/>
    </source>
</evidence>
<comment type="subcellular location">
    <subcellularLocation>
        <location evidence="5">Cytoplasm</location>
    </subcellularLocation>
</comment>
<dbReference type="PIRSF" id="PIRSF004808">
    <property type="entry name" value="LasT"/>
    <property type="match status" value="1"/>
</dbReference>
<name>B8HLP3_CYAP4</name>
<protein>
    <recommendedName>
        <fullName evidence="5">tRNA (cytidine/uridine-2'-O-)-methyltransferase TrmJ</fullName>
        <ecNumber evidence="5">2.1.1.200</ecNumber>
    </recommendedName>
    <alternativeName>
        <fullName evidence="5">tRNA (cytidine(32)/uridine(32)-2'-O)-methyltransferase</fullName>
    </alternativeName>
    <alternativeName>
        <fullName evidence="5">tRNA Cm32/Um32 methyltransferase</fullName>
    </alternativeName>
</protein>
<gene>
    <name evidence="5" type="primary">trmJ</name>
    <name evidence="7" type="ordered locus">Cyan7425_1148</name>
</gene>
<dbReference type="EMBL" id="CP001344">
    <property type="protein sequence ID" value="ACL43531.1"/>
    <property type="molecule type" value="Genomic_DNA"/>
</dbReference>
<reference evidence="7" key="1">
    <citation type="submission" date="2009-01" db="EMBL/GenBank/DDBJ databases">
        <title>Complete sequence of chromosome Cyanothece sp. PCC 7425.</title>
        <authorList>
            <consortium name="US DOE Joint Genome Institute"/>
            <person name="Lucas S."/>
            <person name="Copeland A."/>
            <person name="Lapidus A."/>
            <person name="Glavina del Rio T."/>
            <person name="Dalin E."/>
            <person name="Tice H."/>
            <person name="Bruce D."/>
            <person name="Goodwin L."/>
            <person name="Pitluck S."/>
            <person name="Sims D."/>
            <person name="Meineke L."/>
            <person name="Brettin T."/>
            <person name="Detter J.C."/>
            <person name="Han C."/>
            <person name="Larimer F."/>
            <person name="Land M."/>
            <person name="Hauser L."/>
            <person name="Kyrpides N."/>
            <person name="Ovchinnikova G."/>
            <person name="Liberton M."/>
            <person name="Stoeckel J."/>
            <person name="Banerjee A."/>
            <person name="Singh A."/>
            <person name="Page L."/>
            <person name="Sato H."/>
            <person name="Zhao L."/>
            <person name="Sherman L."/>
            <person name="Pakrasi H."/>
            <person name="Richardson P."/>
        </authorList>
    </citation>
    <scope>NUCLEOTIDE SEQUENCE</scope>
    <source>
        <strain evidence="7">PCC 7425</strain>
    </source>
</reference>
<dbReference type="EC" id="2.1.1.200" evidence="5"/>
<dbReference type="Gene3D" id="3.40.1280.10">
    <property type="match status" value="1"/>
</dbReference>
<dbReference type="SUPFAM" id="SSF75217">
    <property type="entry name" value="alpha/beta knot"/>
    <property type="match status" value="1"/>
</dbReference>
<dbReference type="Pfam" id="PF00588">
    <property type="entry name" value="SpoU_methylase"/>
    <property type="match status" value="1"/>
</dbReference>
<proteinExistence type="inferred from homology"/>
<dbReference type="GO" id="GO:0002128">
    <property type="term" value="P:tRNA nucleoside ribose methylation"/>
    <property type="evidence" value="ECO:0007669"/>
    <property type="project" value="TreeGrafter"/>
</dbReference>
<keyword evidence="4 5" id="KW-0949">S-adenosyl-L-methionine</keyword>
<dbReference type="eggNOG" id="COG0565">
    <property type="taxonomic scope" value="Bacteria"/>
</dbReference>
<evidence type="ECO:0000256" key="4">
    <source>
        <dbReference type="ARBA" id="ARBA00022691"/>
    </source>
</evidence>
<evidence type="ECO:0000259" key="6">
    <source>
        <dbReference type="Pfam" id="PF00588"/>
    </source>
</evidence>
<dbReference type="InterPro" id="IPR029026">
    <property type="entry name" value="tRNA_m1G_MTases_N"/>
</dbReference>
<dbReference type="KEGG" id="cyn:Cyan7425_1148"/>
<accession>B8HLP3</accession>
<dbReference type="GO" id="GO:0160206">
    <property type="term" value="F:tRNA (cytidine(32)/uridine(32)-2'-O)-methyltransferase activity"/>
    <property type="evidence" value="ECO:0007669"/>
    <property type="project" value="UniProtKB-EC"/>
</dbReference>
<keyword evidence="3 7" id="KW-0808">Transferase</keyword>
<dbReference type="CDD" id="cd18093">
    <property type="entry name" value="SpoU-like_TrmJ"/>
    <property type="match status" value="1"/>
</dbReference>
<keyword evidence="2 5" id="KW-0489">Methyltransferase</keyword>
<feature type="domain" description="tRNA/rRNA methyltransferase SpoU type" evidence="6">
    <location>
        <begin position="15"/>
        <end position="161"/>
    </location>
</feature>
<dbReference type="GO" id="GO:0005829">
    <property type="term" value="C:cytosol"/>
    <property type="evidence" value="ECO:0007669"/>
    <property type="project" value="TreeGrafter"/>
</dbReference>
<dbReference type="PANTHER" id="PTHR42786:SF2">
    <property type="entry name" value="TRNA (CYTIDINE_URIDINE-2'-O-)-METHYLTRANSFERASE TRMJ"/>
    <property type="match status" value="1"/>
</dbReference>
<dbReference type="InterPro" id="IPR001537">
    <property type="entry name" value="SpoU_MeTrfase"/>
</dbReference>
<dbReference type="PANTHER" id="PTHR42786">
    <property type="entry name" value="TRNA/RRNA METHYLTRANSFERASE"/>
    <property type="match status" value="1"/>
</dbReference>